<dbReference type="AlphaFoldDB" id="A0A6J4PU62"/>
<sequence length="66" mass="7278">MVRTDDRRAVLAGIGVWVVALVVCLVDRERLVAGGDGWWVWVCVAGIGLGVVGLAHVHRQHVRERH</sequence>
<gene>
    <name evidence="2" type="ORF">AVDCRST_MAG35-2044</name>
</gene>
<protein>
    <recommendedName>
        <fullName evidence="3">DUF2530 domain-containing protein</fullName>
    </recommendedName>
</protein>
<feature type="transmembrane region" description="Helical" evidence="1">
    <location>
        <begin position="9"/>
        <end position="26"/>
    </location>
</feature>
<keyword evidence="1" id="KW-0472">Membrane</keyword>
<keyword evidence="1" id="KW-0812">Transmembrane</keyword>
<dbReference type="Pfam" id="PF10745">
    <property type="entry name" value="DUF2530"/>
    <property type="match status" value="1"/>
</dbReference>
<dbReference type="EMBL" id="CADCUY010000435">
    <property type="protein sequence ID" value="CAA9421887.1"/>
    <property type="molecule type" value="Genomic_DNA"/>
</dbReference>
<evidence type="ECO:0008006" key="3">
    <source>
        <dbReference type="Google" id="ProtNLM"/>
    </source>
</evidence>
<accession>A0A6J4PU62</accession>
<reference evidence="2" key="1">
    <citation type="submission" date="2020-02" db="EMBL/GenBank/DDBJ databases">
        <authorList>
            <person name="Meier V. D."/>
        </authorList>
    </citation>
    <scope>NUCLEOTIDE SEQUENCE</scope>
    <source>
        <strain evidence="2">AVDCRST_MAG35</strain>
    </source>
</reference>
<evidence type="ECO:0000313" key="2">
    <source>
        <dbReference type="EMBL" id="CAA9421887.1"/>
    </source>
</evidence>
<keyword evidence="1" id="KW-1133">Transmembrane helix</keyword>
<feature type="transmembrane region" description="Helical" evidence="1">
    <location>
        <begin position="38"/>
        <end position="57"/>
    </location>
</feature>
<proteinExistence type="predicted"/>
<name>A0A6J4PU62_9ACTN</name>
<dbReference type="InterPro" id="IPR019681">
    <property type="entry name" value="DUF2530"/>
</dbReference>
<organism evidence="2">
    <name type="scientific">uncultured Quadrisphaera sp</name>
    <dbReference type="NCBI Taxonomy" id="904978"/>
    <lineage>
        <taxon>Bacteria</taxon>
        <taxon>Bacillati</taxon>
        <taxon>Actinomycetota</taxon>
        <taxon>Actinomycetes</taxon>
        <taxon>Kineosporiales</taxon>
        <taxon>Kineosporiaceae</taxon>
        <taxon>Quadrisphaera</taxon>
        <taxon>environmental samples</taxon>
    </lineage>
</organism>
<evidence type="ECO:0000256" key="1">
    <source>
        <dbReference type="SAM" id="Phobius"/>
    </source>
</evidence>